<comment type="caution">
    <text evidence="7">The sequence shown here is derived from an EMBL/GenBank/DDBJ whole genome shotgun (WGS) entry which is preliminary data.</text>
</comment>
<dbReference type="InterPro" id="IPR017896">
    <property type="entry name" value="4Fe4S_Fe-S-bd"/>
</dbReference>
<keyword evidence="8" id="KW-1185">Reference proteome</keyword>
<feature type="domain" description="4Fe-4S ferredoxin-type" evidence="6">
    <location>
        <begin position="110"/>
        <end position="139"/>
    </location>
</feature>
<evidence type="ECO:0000256" key="4">
    <source>
        <dbReference type="ARBA" id="ARBA00023014"/>
    </source>
</evidence>
<evidence type="ECO:0000256" key="2">
    <source>
        <dbReference type="ARBA" id="ARBA00022723"/>
    </source>
</evidence>
<accession>A0ABV6Z5A7</accession>
<gene>
    <name evidence="7" type="ORF">ACFL27_25890</name>
</gene>
<reference evidence="7 8" key="1">
    <citation type="submission" date="2024-09" db="EMBL/GenBank/DDBJ databases">
        <title>Laminarin stimulates single cell rates of sulfate reduction while oxygen inhibits transcriptomic activity in coastal marine sediment.</title>
        <authorList>
            <person name="Lindsay M."/>
            <person name="Orcutt B."/>
            <person name="Emerson D."/>
            <person name="Stepanauskas R."/>
            <person name="D'Angelo T."/>
        </authorList>
    </citation>
    <scope>NUCLEOTIDE SEQUENCE [LARGE SCALE GENOMIC DNA]</scope>
    <source>
        <strain evidence="7">SAG AM-311-K15</strain>
    </source>
</reference>
<dbReference type="Gene3D" id="3.30.70.20">
    <property type="match status" value="1"/>
</dbReference>
<evidence type="ECO:0000313" key="7">
    <source>
        <dbReference type="EMBL" id="MFC1853631.1"/>
    </source>
</evidence>
<sequence length="165" mass="18373">MSRGFHGGRKQGRNHNGYGRRSQGNKQRFLTRDIDSKTASDNVDNSRLKNSFVDLITNSVHNFLSRSSRRNEYDISQETDSGTFTRSQAVKEFPQPALPVHHVQLTEHLPKAVIDPTKCNGCEDCIPICPVDAISLKNGQADVTDECIGCGVCEMHCQQQAIEIT</sequence>
<protein>
    <submittedName>
        <fullName evidence="7">Indolepyruvate ferredoxin oxidoreductase subunit alpha</fullName>
    </submittedName>
</protein>
<evidence type="ECO:0000313" key="8">
    <source>
        <dbReference type="Proteomes" id="UP001594351"/>
    </source>
</evidence>
<keyword evidence="2" id="KW-0479">Metal-binding</keyword>
<dbReference type="InterPro" id="IPR050572">
    <property type="entry name" value="Fe-S_Ferredoxin"/>
</dbReference>
<feature type="compositionally biased region" description="Basic residues" evidence="5">
    <location>
        <begin position="1"/>
        <end position="13"/>
    </location>
</feature>
<dbReference type="PROSITE" id="PS00198">
    <property type="entry name" value="4FE4S_FER_1"/>
    <property type="match status" value="1"/>
</dbReference>
<proteinExistence type="predicted"/>
<keyword evidence="1" id="KW-0004">4Fe-4S</keyword>
<dbReference type="Pfam" id="PF13187">
    <property type="entry name" value="Fer4_9"/>
    <property type="match status" value="1"/>
</dbReference>
<evidence type="ECO:0000259" key="6">
    <source>
        <dbReference type="PROSITE" id="PS51379"/>
    </source>
</evidence>
<keyword evidence="3" id="KW-0408">Iron</keyword>
<dbReference type="PANTHER" id="PTHR43687:SF1">
    <property type="entry name" value="FERREDOXIN III"/>
    <property type="match status" value="1"/>
</dbReference>
<dbReference type="InterPro" id="IPR017900">
    <property type="entry name" value="4Fe4S_Fe_S_CS"/>
</dbReference>
<dbReference type="PROSITE" id="PS51379">
    <property type="entry name" value="4FE4S_FER_2"/>
    <property type="match status" value="2"/>
</dbReference>
<evidence type="ECO:0000256" key="5">
    <source>
        <dbReference type="SAM" id="MobiDB-lite"/>
    </source>
</evidence>
<dbReference type="Proteomes" id="UP001594351">
    <property type="component" value="Unassembled WGS sequence"/>
</dbReference>
<evidence type="ECO:0000256" key="1">
    <source>
        <dbReference type="ARBA" id="ARBA00022485"/>
    </source>
</evidence>
<dbReference type="SUPFAM" id="SSF54862">
    <property type="entry name" value="4Fe-4S ferredoxins"/>
    <property type="match status" value="1"/>
</dbReference>
<keyword evidence="4" id="KW-0411">Iron-sulfur</keyword>
<name>A0ABV6Z5A7_UNCC1</name>
<feature type="region of interest" description="Disordered" evidence="5">
    <location>
        <begin position="1"/>
        <end position="43"/>
    </location>
</feature>
<dbReference type="PANTHER" id="PTHR43687">
    <property type="entry name" value="ADENYLYLSULFATE REDUCTASE, BETA SUBUNIT"/>
    <property type="match status" value="1"/>
</dbReference>
<dbReference type="EMBL" id="JBHPBY010000556">
    <property type="protein sequence ID" value="MFC1853631.1"/>
    <property type="molecule type" value="Genomic_DNA"/>
</dbReference>
<evidence type="ECO:0000256" key="3">
    <source>
        <dbReference type="ARBA" id="ARBA00023004"/>
    </source>
</evidence>
<organism evidence="7 8">
    <name type="scientific">candidate division CSSED10-310 bacterium</name>
    <dbReference type="NCBI Taxonomy" id="2855610"/>
    <lineage>
        <taxon>Bacteria</taxon>
        <taxon>Bacteria division CSSED10-310</taxon>
    </lineage>
</organism>
<feature type="domain" description="4Fe-4S ferredoxin-type" evidence="6">
    <location>
        <begin position="142"/>
        <end position="165"/>
    </location>
</feature>